<dbReference type="EMBL" id="JACHMP010000001">
    <property type="protein sequence ID" value="MBB5819318.1"/>
    <property type="molecule type" value="Genomic_DNA"/>
</dbReference>
<keyword evidence="5" id="KW-1185">Reference proteome</keyword>
<dbReference type="AlphaFoldDB" id="A0A7W9IES1"/>
<feature type="region of interest" description="Disordered" evidence="1">
    <location>
        <begin position="1"/>
        <end position="67"/>
    </location>
</feature>
<evidence type="ECO:0000313" key="5">
    <source>
        <dbReference type="Proteomes" id="UP000540685"/>
    </source>
</evidence>
<keyword evidence="2" id="KW-0472">Membrane</keyword>
<feature type="compositionally biased region" description="Gly residues" evidence="1">
    <location>
        <begin position="408"/>
        <end position="433"/>
    </location>
</feature>
<protein>
    <recommendedName>
        <fullName evidence="3">Glycerophosphoryl diester phosphodiesterase membrane domain-containing protein</fullName>
    </recommendedName>
</protein>
<feature type="domain" description="Glycerophosphoryl diester phosphodiesterase membrane" evidence="3">
    <location>
        <begin position="242"/>
        <end position="347"/>
    </location>
</feature>
<evidence type="ECO:0000313" key="4">
    <source>
        <dbReference type="EMBL" id="MBB5819318.1"/>
    </source>
</evidence>
<evidence type="ECO:0000256" key="1">
    <source>
        <dbReference type="SAM" id="MobiDB-lite"/>
    </source>
</evidence>
<dbReference type="PANTHER" id="PTHR33133">
    <property type="entry name" value="OS08G0107100 PROTEIN-RELATED"/>
    <property type="match status" value="1"/>
</dbReference>
<gene>
    <name evidence="4" type="ORF">F4562_002380</name>
</gene>
<dbReference type="Proteomes" id="UP000540685">
    <property type="component" value="Unassembled WGS sequence"/>
</dbReference>
<keyword evidence="2" id="KW-0812">Transmembrane</keyword>
<sequence>MSDGHGSAPDTPPGWASNQPPPYGGTPGSPWTAPGSTPGGPSTPHGQPPPHQQGYQQPHQQGPYGAAPHAYQALRPGIIPLRPLGLGDILDGAVKLIRSNPRSTLGLSAIVAVLSTIPSLIWQLLAPGASFSVSLDDPYAAESLSRTGLFAQYGGTLVSSAVQFVAVTLLSGMLTCVLGRAVLGGRVTIAEAWRLARPRVPTLLGLVLVITAILLVPAVPIFVLIIALTADAGVGAAVAVTLLAMLGFLVYAFFITTRLALAAPVAVLERRGVVDSLRRSWNLVDGGFWRTLGILILTQIIMILVSFVLLIPFTVVAGVLTAAGGLSTASLIAAATLIAVGGVVGSMITYPFQAGVNGLLYADRRMRVEAFDLVLQTAAIEQQRQGWVHASADDLWDPSVTPVQPGYGQPGYGQPGYGQPGPGYGQPGYGQPGYGPPGPGQPGHPDR</sequence>
<feature type="transmembrane region" description="Helical" evidence="2">
    <location>
        <begin position="161"/>
        <end position="183"/>
    </location>
</feature>
<dbReference type="RefSeq" id="WP_184538731.1">
    <property type="nucleotide sequence ID" value="NZ_JACHMP010000001.1"/>
</dbReference>
<feature type="compositionally biased region" description="Pro residues" evidence="1">
    <location>
        <begin position="434"/>
        <end position="447"/>
    </location>
</feature>
<feature type="region of interest" description="Disordered" evidence="1">
    <location>
        <begin position="399"/>
        <end position="447"/>
    </location>
</feature>
<feature type="transmembrane region" description="Helical" evidence="2">
    <location>
        <begin position="288"/>
        <end position="313"/>
    </location>
</feature>
<feature type="transmembrane region" description="Helical" evidence="2">
    <location>
        <begin position="203"/>
        <end position="228"/>
    </location>
</feature>
<dbReference type="Pfam" id="PF10110">
    <property type="entry name" value="GPDPase_memb"/>
    <property type="match status" value="1"/>
</dbReference>
<proteinExistence type="predicted"/>
<dbReference type="PANTHER" id="PTHR33133:SF1">
    <property type="entry name" value="EXPRESSED PROTEIN-RELATED"/>
    <property type="match status" value="1"/>
</dbReference>
<evidence type="ECO:0000256" key="2">
    <source>
        <dbReference type="SAM" id="Phobius"/>
    </source>
</evidence>
<comment type="caution">
    <text evidence="4">The sequence shown here is derived from an EMBL/GenBank/DDBJ whole genome shotgun (WGS) entry which is preliminary data.</text>
</comment>
<feature type="transmembrane region" description="Helical" evidence="2">
    <location>
        <begin position="234"/>
        <end position="267"/>
    </location>
</feature>
<reference evidence="4 5" key="1">
    <citation type="submission" date="2020-08" db="EMBL/GenBank/DDBJ databases">
        <title>Sequencing the genomes of 1000 actinobacteria strains.</title>
        <authorList>
            <person name="Klenk H.-P."/>
        </authorList>
    </citation>
    <scope>NUCLEOTIDE SEQUENCE [LARGE SCALE GENOMIC DNA]</scope>
    <source>
        <strain evidence="4 5">DSM 46887</strain>
    </source>
</reference>
<feature type="compositionally biased region" description="Low complexity" evidence="1">
    <location>
        <begin position="52"/>
        <end position="67"/>
    </location>
</feature>
<keyword evidence="2" id="KW-1133">Transmembrane helix</keyword>
<feature type="transmembrane region" description="Helical" evidence="2">
    <location>
        <begin position="105"/>
        <end position="125"/>
    </location>
</feature>
<dbReference type="InterPro" id="IPR018476">
    <property type="entry name" value="GlyceroP-diester-Pdiesterase_M"/>
</dbReference>
<organism evidence="4 5">
    <name type="scientific">Streptosporangium becharense</name>
    <dbReference type="NCBI Taxonomy" id="1816182"/>
    <lineage>
        <taxon>Bacteria</taxon>
        <taxon>Bacillati</taxon>
        <taxon>Actinomycetota</taxon>
        <taxon>Actinomycetes</taxon>
        <taxon>Streptosporangiales</taxon>
        <taxon>Streptosporangiaceae</taxon>
        <taxon>Streptosporangium</taxon>
    </lineage>
</organism>
<evidence type="ECO:0000259" key="3">
    <source>
        <dbReference type="Pfam" id="PF10110"/>
    </source>
</evidence>
<name>A0A7W9IES1_9ACTN</name>
<feature type="compositionally biased region" description="Low complexity" evidence="1">
    <location>
        <begin position="28"/>
        <end position="45"/>
    </location>
</feature>
<accession>A0A7W9IES1</accession>